<accession>A0A7J9D3R6</accession>
<evidence type="ECO:0000313" key="2">
    <source>
        <dbReference type="Proteomes" id="UP000593579"/>
    </source>
</evidence>
<sequence length="74" mass="8575">MALRVEVAEMGWDLSLRTQSRRALVMNNVWLRKEDEEDWGGNREEIQVLGPSMRGLRRSLGQNRKIDPILGINL</sequence>
<dbReference type="OrthoDB" id="1750221at2759"/>
<reference evidence="1 2" key="1">
    <citation type="journal article" date="2019" name="Genome Biol. Evol.">
        <title>Insights into the evolution of the New World diploid cottons (Gossypium, subgenus Houzingenia) based on genome sequencing.</title>
        <authorList>
            <person name="Grover C.E."/>
            <person name="Arick M.A. 2nd"/>
            <person name="Thrash A."/>
            <person name="Conover J.L."/>
            <person name="Sanders W.S."/>
            <person name="Peterson D.G."/>
            <person name="Frelichowski J.E."/>
            <person name="Scheffler J.A."/>
            <person name="Scheffler B.E."/>
            <person name="Wendel J.F."/>
        </authorList>
    </citation>
    <scope>NUCLEOTIDE SEQUENCE [LARGE SCALE GENOMIC DNA]</scope>
    <source>
        <strain evidence="1">5</strain>
        <tissue evidence="1">Leaf</tissue>
    </source>
</reference>
<proteinExistence type="predicted"/>
<protein>
    <submittedName>
        <fullName evidence="1">Uncharacterized protein</fullName>
    </submittedName>
</protein>
<name>A0A7J9D3R6_GOSGO</name>
<dbReference type="EMBL" id="JABEZY010269270">
    <property type="protein sequence ID" value="MBA0755372.1"/>
    <property type="molecule type" value="Genomic_DNA"/>
</dbReference>
<organism evidence="1 2">
    <name type="scientific">Gossypium gossypioides</name>
    <name type="common">Mexican cotton</name>
    <name type="synonym">Selera gossypioides</name>
    <dbReference type="NCBI Taxonomy" id="34282"/>
    <lineage>
        <taxon>Eukaryota</taxon>
        <taxon>Viridiplantae</taxon>
        <taxon>Streptophyta</taxon>
        <taxon>Embryophyta</taxon>
        <taxon>Tracheophyta</taxon>
        <taxon>Spermatophyta</taxon>
        <taxon>Magnoliopsida</taxon>
        <taxon>eudicotyledons</taxon>
        <taxon>Gunneridae</taxon>
        <taxon>Pentapetalae</taxon>
        <taxon>rosids</taxon>
        <taxon>malvids</taxon>
        <taxon>Malvales</taxon>
        <taxon>Malvaceae</taxon>
        <taxon>Malvoideae</taxon>
        <taxon>Gossypium</taxon>
    </lineage>
</organism>
<evidence type="ECO:0000313" key="1">
    <source>
        <dbReference type="EMBL" id="MBA0755372.1"/>
    </source>
</evidence>
<comment type="caution">
    <text evidence="1">The sequence shown here is derived from an EMBL/GenBank/DDBJ whole genome shotgun (WGS) entry which is preliminary data.</text>
</comment>
<keyword evidence="2" id="KW-1185">Reference proteome</keyword>
<gene>
    <name evidence="1" type="ORF">Gogos_021175</name>
</gene>
<dbReference type="Proteomes" id="UP000593579">
    <property type="component" value="Unassembled WGS sequence"/>
</dbReference>
<dbReference type="AlphaFoldDB" id="A0A7J9D3R6"/>
<feature type="non-terminal residue" evidence="1">
    <location>
        <position position="74"/>
    </location>
</feature>